<feature type="compositionally biased region" description="Basic and acidic residues" evidence="1">
    <location>
        <begin position="98"/>
        <end position="112"/>
    </location>
</feature>
<proteinExistence type="predicted"/>
<feature type="compositionally biased region" description="Polar residues" evidence="1">
    <location>
        <begin position="125"/>
        <end position="142"/>
    </location>
</feature>
<dbReference type="Proteomes" id="UP000025227">
    <property type="component" value="Unplaced"/>
</dbReference>
<evidence type="ECO:0000256" key="1">
    <source>
        <dbReference type="SAM" id="MobiDB-lite"/>
    </source>
</evidence>
<reference evidence="3" key="1">
    <citation type="submission" date="2020-12" db="UniProtKB">
        <authorList>
            <consortium name="WormBaseParasite"/>
        </authorList>
    </citation>
    <scope>IDENTIFICATION</scope>
    <source>
        <strain evidence="3">MHco3</strain>
    </source>
</reference>
<dbReference type="AlphaFoldDB" id="A0A7I4Z5R4"/>
<dbReference type="InterPro" id="IPR036397">
    <property type="entry name" value="RNaseH_sf"/>
</dbReference>
<organism evidence="2 3">
    <name type="scientific">Haemonchus contortus</name>
    <name type="common">Barber pole worm</name>
    <dbReference type="NCBI Taxonomy" id="6289"/>
    <lineage>
        <taxon>Eukaryota</taxon>
        <taxon>Metazoa</taxon>
        <taxon>Ecdysozoa</taxon>
        <taxon>Nematoda</taxon>
        <taxon>Chromadorea</taxon>
        <taxon>Rhabditida</taxon>
        <taxon>Rhabditina</taxon>
        <taxon>Rhabditomorpha</taxon>
        <taxon>Strongyloidea</taxon>
        <taxon>Trichostrongylidae</taxon>
        <taxon>Haemonchus</taxon>
    </lineage>
</organism>
<accession>A0A7I4Z5R4</accession>
<protein>
    <submittedName>
        <fullName evidence="3">Integrase catalytic domain-containing protein</fullName>
    </submittedName>
</protein>
<dbReference type="SUPFAM" id="SSF53098">
    <property type="entry name" value="Ribonuclease H-like"/>
    <property type="match status" value="1"/>
</dbReference>
<feature type="region of interest" description="Disordered" evidence="1">
    <location>
        <begin position="88"/>
        <end position="154"/>
    </location>
</feature>
<feature type="compositionally biased region" description="Basic and acidic residues" evidence="1">
    <location>
        <begin position="143"/>
        <end position="154"/>
    </location>
</feature>
<name>A0A7I4Z5R4_HAECO</name>
<keyword evidence="2" id="KW-1185">Reference proteome</keyword>
<evidence type="ECO:0000313" key="3">
    <source>
        <dbReference type="WBParaSite" id="HCON_00177110-00001"/>
    </source>
</evidence>
<dbReference type="InterPro" id="IPR012337">
    <property type="entry name" value="RNaseH-like_sf"/>
</dbReference>
<sequence>MGSTTAVKTVLKLTETFSRHEMPGQLTSDNEPPFTLKEFKEYCEQRGTQKMSTVSPAPYQESHAQMVPTPQVAVLPRPQQQAVHIPIFPTPEINGGCQEDRGAEAGREDPRRVATASAVAAETWRNGSLRNQAYSTSGGSRAQSRERPKNRYED</sequence>
<dbReference type="WBParaSite" id="HCON_00177110-00001">
    <property type="protein sequence ID" value="HCON_00177110-00001"/>
    <property type="gene ID" value="HCON_00177110"/>
</dbReference>
<dbReference type="GO" id="GO:0003676">
    <property type="term" value="F:nucleic acid binding"/>
    <property type="evidence" value="ECO:0007669"/>
    <property type="project" value="InterPro"/>
</dbReference>
<evidence type="ECO:0000313" key="2">
    <source>
        <dbReference type="Proteomes" id="UP000025227"/>
    </source>
</evidence>
<dbReference type="Gene3D" id="3.30.420.10">
    <property type="entry name" value="Ribonuclease H-like superfamily/Ribonuclease H"/>
    <property type="match status" value="1"/>
</dbReference>